<feature type="domain" description="SnoaL-like" evidence="1">
    <location>
        <begin position="24"/>
        <end position="130"/>
    </location>
</feature>
<protein>
    <submittedName>
        <fullName evidence="2">Nuclear transport factor 2 family protein</fullName>
    </submittedName>
</protein>
<dbReference type="RefSeq" id="WP_269443546.1">
    <property type="nucleotide sequence ID" value="NZ_CP097463.1"/>
</dbReference>
<keyword evidence="3" id="KW-1185">Reference proteome</keyword>
<evidence type="ECO:0000313" key="2">
    <source>
        <dbReference type="EMBL" id="WAX57011.1"/>
    </source>
</evidence>
<dbReference type="Proteomes" id="UP001164693">
    <property type="component" value="Chromosome"/>
</dbReference>
<gene>
    <name evidence="2" type="ORF">M6B22_21205</name>
</gene>
<name>A0ABY7JWT4_9ACTN</name>
<dbReference type="EMBL" id="CP097463">
    <property type="protein sequence ID" value="WAX57011.1"/>
    <property type="molecule type" value="Genomic_DNA"/>
</dbReference>
<dbReference type="InterPro" id="IPR032710">
    <property type="entry name" value="NTF2-like_dom_sf"/>
</dbReference>
<evidence type="ECO:0000259" key="1">
    <source>
        <dbReference type="Pfam" id="PF12680"/>
    </source>
</evidence>
<sequence length="147" mass="16249">MSESVVDWRAPTTAAHPARDAALRSYDAVCRKDKHAWLALFADDGWIEDPVGVSVFDPDGAGHHGRDGRSAFWDKTIGTVDRFVFEITDSFAAGNECANVGVIRTTLNGYRIDTEGVFVYRVDDTGKLVSLRAIWDWDRAMATARPS</sequence>
<dbReference type="Pfam" id="PF12680">
    <property type="entry name" value="SnoaL_2"/>
    <property type="match status" value="1"/>
</dbReference>
<evidence type="ECO:0000313" key="3">
    <source>
        <dbReference type="Proteomes" id="UP001164693"/>
    </source>
</evidence>
<proteinExistence type="predicted"/>
<reference evidence="2" key="1">
    <citation type="submission" date="2022-05" db="EMBL/GenBank/DDBJ databases">
        <title>Jatrophihabitans sp. SB3-54 whole genome sequence.</title>
        <authorList>
            <person name="Suh M.K."/>
            <person name="Eom M.K."/>
            <person name="Kim J.S."/>
            <person name="Kim H.S."/>
            <person name="Do H.E."/>
            <person name="Shin Y.K."/>
            <person name="Lee J.-S."/>
        </authorList>
    </citation>
    <scope>NUCLEOTIDE SEQUENCE</scope>
    <source>
        <strain evidence="2">SB3-54</strain>
    </source>
</reference>
<accession>A0ABY7JWT4</accession>
<dbReference type="InterPro" id="IPR037401">
    <property type="entry name" value="SnoaL-like"/>
</dbReference>
<organism evidence="2 3">
    <name type="scientific">Jatrophihabitans cynanchi</name>
    <dbReference type="NCBI Taxonomy" id="2944128"/>
    <lineage>
        <taxon>Bacteria</taxon>
        <taxon>Bacillati</taxon>
        <taxon>Actinomycetota</taxon>
        <taxon>Actinomycetes</taxon>
        <taxon>Jatrophihabitantales</taxon>
        <taxon>Jatrophihabitantaceae</taxon>
        <taxon>Jatrophihabitans</taxon>
    </lineage>
</organism>
<dbReference type="Gene3D" id="3.10.450.50">
    <property type="match status" value="1"/>
</dbReference>
<dbReference type="SUPFAM" id="SSF54427">
    <property type="entry name" value="NTF2-like"/>
    <property type="match status" value="1"/>
</dbReference>